<organism evidence="1 2">
    <name type="scientific">Dreissena polymorpha</name>
    <name type="common">Zebra mussel</name>
    <name type="synonym">Mytilus polymorpha</name>
    <dbReference type="NCBI Taxonomy" id="45954"/>
    <lineage>
        <taxon>Eukaryota</taxon>
        <taxon>Metazoa</taxon>
        <taxon>Spiralia</taxon>
        <taxon>Lophotrochozoa</taxon>
        <taxon>Mollusca</taxon>
        <taxon>Bivalvia</taxon>
        <taxon>Autobranchia</taxon>
        <taxon>Heteroconchia</taxon>
        <taxon>Euheterodonta</taxon>
        <taxon>Imparidentia</taxon>
        <taxon>Neoheterodontei</taxon>
        <taxon>Myida</taxon>
        <taxon>Dreissenoidea</taxon>
        <taxon>Dreissenidae</taxon>
        <taxon>Dreissena</taxon>
    </lineage>
</organism>
<evidence type="ECO:0000313" key="1">
    <source>
        <dbReference type="EMBL" id="KAH3880026.1"/>
    </source>
</evidence>
<accession>A0A9D4MPD4</accession>
<comment type="caution">
    <text evidence="1">The sequence shown here is derived from an EMBL/GenBank/DDBJ whole genome shotgun (WGS) entry which is preliminary data.</text>
</comment>
<proteinExistence type="predicted"/>
<name>A0A9D4MPD4_DREPO</name>
<reference evidence="1" key="1">
    <citation type="journal article" date="2019" name="bioRxiv">
        <title>The Genome of the Zebra Mussel, Dreissena polymorpha: A Resource for Invasive Species Research.</title>
        <authorList>
            <person name="McCartney M.A."/>
            <person name="Auch B."/>
            <person name="Kono T."/>
            <person name="Mallez S."/>
            <person name="Zhang Y."/>
            <person name="Obille A."/>
            <person name="Becker A."/>
            <person name="Abrahante J.E."/>
            <person name="Garbe J."/>
            <person name="Badalamenti J.P."/>
            <person name="Herman A."/>
            <person name="Mangelson H."/>
            <person name="Liachko I."/>
            <person name="Sullivan S."/>
            <person name="Sone E.D."/>
            <person name="Koren S."/>
            <person name="Silverstein K.A.T."/>
            <person name="Beckman K.B."/>
            <person name="Gohl D.M."/>
        </authorList>
    </citation>
    <scope>NUCLEOTIDE SEQUENCE</scope>
    <source>
        <strain evidence="1">Duluth1</strain>
        <tissue evidence="1">Whole animal</tissue>
    </source>
</reference>
<dbReference type="AlphaFoldDB" id="A0A9D4MPD4"/>
<gene>
    <name evidence="1" type="ORF">DPMN_003938</name>
</gene>
<dbReference type="EMBL" id="JAIWYP010000001">
    <property type="protein sequence ID" value="KAH3880026.1"/>
    <property type="molecule type" value="Genomic_DNA"/>
</dbReference>
<evidence type="ECO:0000313" key="2">
    <source>
        <dbReference type="Proteomes" id="UP000828390"/>
    </source>
</evidence>
<protein>
    <submittedName>
        <fullName evidence="1">Uncharacterized protein</fullName>
    </submittedName>
</protein>
<sequence length="50" mass="5352">MRLLNVQVPLMSNTTPATVRVSGTCRTAFAPTSMLIVVMKDPMMPSTNAA</sequence>
<dbReference type="Proteomes" id="UP000828390">
    <property type="component" value="Unassembled WGS sequence"/>
</dbReference>
<keyword evidence="2" id="KW-1185">Reference proteome</keyword>
<reference evidence="1" key="2">
    <citation type="submission" date="2020-11" db="EMBL/GenBank/DDBJ databases">
        <authorList>
            <person name="McCartney M.A."/>
            <person name="Auch B."/>
            <person name="Kono T."/>
            <person name="Mallez S."/>
            <person name="Becker A."/>
            <person name="Gohl D.M."/>
            <person name="Silverstein K.A.T."/>
            <person name="Koren S."/>
            <person name="Bechman K.B."/>
            <person name="Herman A."/>
            <person name="Abrahante J.E."/>
            <person name="Garbe J."/>
        </authorList>
    </citation>
    <scope>NUCLEOTIDE SEQUENCE</scope>
    <source>
        <strain evidence="1">Duluth1</strain>
        <tissue evidence="1">Whole animal</tissue>
    </source>
</reference>